<dbReference type="GO" id="GO:0003887">
    <property type="term" value="F:DNA-directed DNA polymerase activity"/>
    <property type="evidence" value="ECO:0007669"/>
    <property type="project" value="InterPro"/>
</dbReference>
<dbReference type="GO" id="GO:0006270">
    <property type="term" value="P:DNA replication initiation"/>
    <property type="evidence" value="ECO:0007669"/>
    <property type="project" value="InterPro"/>
</dbReference>
<comment type="similarity">
    <text evidence="1">Belongs to the initiator RepB protein family.</text>
</comment>
<dbReference type="Pfam" id="PF21205">
    <property type="entry name" value="Rep3_C"/>
    <property type="match status" value="1"/>
</dbReference>
<reference evidence="4" key="1">
    <citation type="journal article" date="2015" name="PLoS ONE">
        <title>The Plasmid Complement of the Cheese Isolate Lactococcus garvieae IPLA 31405 Revealed Adaptation to the Dairy Environment.</title>
        <authorList>
            <person name="Florez A.B."/>
            <person name="Mayo B."/>
        </authorList>
    </citation>
    <scope>NUCLEOTIDE SEQUENCE</scope>
    <source>
        <strain evidence="4">IPLA 31405</strain>
        <plasmid evidence="4">pLG9</plasmid>
    </source>
</reference>
<dbReference type="InterPro" id="IPR010931">
    <property type="entry name" value="L_lactis_RepB_C"/>
</dbReference>
<dbReference type="AlphaFoldDB" id="A0A0D4CBR1"/>
<proteinExistence type="inferred from homology"/>
<evidence type="ECO:0000256" key="1">
    <source>
        <dbReference type="ARBA" id="ARBA00038283"/>
    </source>
</evidence>
<dbReference type="Pfam" id="PF01051">
    <property type="entry name" value="Rep3_N"/>
    <property type="match status" value="1"/>
</dbReference>
<evidence type="ECO:0000259" key="3">
    <source>
        <dbReference type="Pfam" id="PF06430"/>
    </source>
</evidence>
<dbReference type="InterPro" id="IPR036390">
    <property type="entry name" value="WH_DNA-bd_sf"/>
</dbReference>
<dbReference type="EMBL" id="KM007159">
    <property type="protein sequence ID" value="AJT46502.1"/>
    <property type="molecule type" value="Genomic_DNA"/>
</dbReference>
<dbReference type="InterPro" id="IPR000525">
    <property type="entry name" value="Initiator_Rep_WH1"/>
</dbReference>
<dbReference type="InterPro" id="IPR036388">
    <property type="entry name" value="WH-like_DNA-bd_sf"/>
</dbReference>
<sequence>MSMSIIPEKQENQKQVLTLNELSKRKVVEHNSLITSIAKMDKTPLKMFELAVSCINTEEPPKDNTVYLSKRDLFAFFKVSDNDKHSRFKQAVEKMQKQAFFQIKEEAGKGFKFKSIVPIPYVEWTDYNDEVKIEFHREIMPYLINLKKNFTQHALSDIAELNSKYSLILYRWLSMNYNQYEHYSVKGGRRAEQVEAYRNPSISIKELRIMTDTVNSYKQFTRFNNDVLKTPLDEINAHTSFNVTYDKIKKGRSIDSIVFHIEKKRKADDNSYKLEDKVYQDDKKQKEETEQALVFQAMESKYTKLLSENFLIGMNDIMDTATMAGLQKNVYPRYDELKELRGLNGVKEHLSYVARKQEAYSKRNVAKYLKKAIEQYLPTVKRQDLS</sequence>
<feature type="domain" description="Lactococcus lactis RepB C-terminal" evidence="3">
    <location>
        <begin position="263"/>
        <end position="385"/>
    </location>
</feature>
<evidence type="ECO:0000259" key="2">
    <source>
        <dbReference type="Pfam" id="PF01051"/>
    </source>
</evidence>
<feature type="domain" description="Initiator Rep protein WH1" evidence="2">
    <location>
        <begin position="26"/>
        <end position="174"/>
    </location>
</feature>
<name>A0A0D4CBR1_9LACT</name>
<dbReference type="SUPFAM" id="SSF46785">
    <property type="entry name" value="Winged helix' DNA-binding domain"/>
    <property type="match status" value="2"/>
</dbReference>
<protein>
    <submittedName>
        <fullName evidence="4">Replication protein</fullName>
    </submittedName>
</protein>
<keyword evidence="4" id="KW-0614">Plasmid</keyword>
<dbReference type="Gene3D" id="1.10.10.10">
    <property type="entry name" value="Winged helix-like DNA-binding domain superfamily/Winged helix DNA-binding domain"/>
    <property type="match status" value="2"/>
</dbReference>
<evidence type="ECO:0000313" key="4">
    <source>
        <dbReference type="EMBL" id="AJT46502.1"/>
    </source>
</evidence>
<dbReference type="Pfam" id="PF06430">
    <property type="entry name" value="L_lactis_RepB_C"/>
    <property type="match status" value="1"/>
</dbReference>
<accession>A0A0D4CBR1</accession>
<organism evidence="4">
    <name type="scientific">Lactococcus garvieae</name>
    <dbReference type="NCBI Taxonomy" id="1363"/>
    <lineage>
        <taxon>Bacteria</taxon>
        <taxon>Bacillati</taxon>
        <taxon>Bacillota</taxon>
        <taxon>Bacilli</taxon>
        <taxon>Lactobacillales</taxon>
        <taxon>Streptococcaceae</taxon>
        <taxon>Lactococcus</taxon>
    </lineage>
</organism>
<geneLocation type="plasmid" evidence="4">
    <name>pLG9</name>
</geneLocation>